<dbReference type="Proteomes" id="UP000220246">
    <property type="component" value="Unassembled WGS sequence"/>
</dbReference>
<sequence>MEEKMVRRNRYRVSFHRGDVLEHQLGALGTDDRNAIEVAKKYLSEVKGVDCSKLLPFTEPKPMTIRLGDNEGIEVIDLLKLSAE</sequence>
<evidence type="ECO:0000313" key="2">
    <source>
        <dbReference type="Proteomes" id="UP000220246"/>
    </source>
</evidence>
<dbReference type="RefSeq" id="WP_066533589.1">
    <property type="nucleotide sequence ID" value="NZ_PDEA01000001.1"/>
</dbReference>
<dbReference type="EMBL" id="PDEA01000001">
    <property type="protein sequence ID" value="PEH90052.1"/>
    <property type="molecule type" value="Genomic_DNA"/>
</dbReference>
<keyword evidence="2" id="KW-1185">Reference proteome</keyword>
<organism evidence="1 2">
    <name type="scientific">Comamonas terrigena</name>
    <dbReference type="NCBI Taxonomy" id="32013"/>
    <lineage>
        <taxon>Bacteria</taxon>
        <taxon>Pseudomonadati</taxon>
        <taxon>Pseudomonadota</taxon>
        <taxon>Betaproteobacteria</taxon>
        <taxon>Burkholderiales</taxon>
        <taxon>Comamonadaceae</taxon>
        <taxon>Comamonas</taxon>
    </lineage>
</organism>
<proteinExistence type="predicted"/>
<comment type="caution">
    <text evidence="1">The sequence shown here is derived from an EMBL/GenBank/DDBJ whole genome shotgun (WGS) entry which is preliminary data.</text>
</comment>
<name>A0A2A7UXN9_COMTR</name>
<dbReference type="GeneID" id="80802307"/>
<gene>
    <name evidence="1" type="ORF">CRM82_16945</name>
</gene>
<reference evidence="2" key="1">
    <citation type="submission" date="2017-09" db="EMBL/GenBank/DDBJ databases">
        <title>FDA dAtabase for Regulatory Grade micrObial Sequences (FDA-ARGOS): Supporting development and validation of Infectious Disease Dx tests.</title>
        <authorList>
            <person name="Minogue T."/>
            <person name="Wolcott M."/>
            <person name="Wasieloski L."/>
            <person name="Aguilar W."/>
            <person name="Moore D."/>
            <person name="Tallon L."/>
            <person name="Sadzewicz L."/>
            <person name="Ott S."/>
            <person name="Zhao X."/>
            <person name="Nagaraj S."/>
            <person name="Vavikolanu K."/>
            <person name="Aluvathingal J."/>
            <person name="Nadendla S."/>
            <person name="Sichtig H."/>
        </authorList>
    </citation>
    <scope>NUCLEOTIDE SEQUENCE [LARGE SCALE GENOMIC DNA]</scope>
    <source>
        <strain evidence="2">FDAARGOS_394</strain>
    </source>
</reference>
<dbReference type="AlphaFoldDB" id="A0A2A7UXN9"/>
<protein>
    <submittedName>
        <fullName evidence="1">Uncharacterized protein</fullName>
    </submittedName>
</protein>
<accession>A0A2A7UXN9</accession>
<evidence type="ECO:0000313" key="1">
    <source>
        <dbReference type="EMBL" id="PEH90052.1"/>
    </source>
</evidence>